<dbReference type="InterPro" id="IPR014001">
    <property type="entry name" value="Helicase_ATP-bd"/>
</dbReference>
<name>A0A6J1SPL0_FRAOC</name>
<dbReference type="Pfam" id="PF00271">
    <property type="entry name" value="Helicase_C"/>
    <property type="match status" value="1"/>
</dbReference>
<dbReference type="Gene3D" id="3.40.50.300">
    <property type="entry name" value="P-loop containing nucleotide triphosphate hydrolases"/>
    <property type="match status" value="2"/>
</dbReference>
<dbReference type="Gene3D" id="1.20.120.1080">
    <property type="match status" value="1"/>
</dbReference>
<evidence type="ECO:0000313" key="7">
    <source>
        <dbReference type="Proteomes" id="UP000504606"/>
    </source>
</evidence>
<dbReference type="SMART" id="SM00490">
    <property type="entry name" value="HELICc"/>
    <property type="match status" value="1"/>
</dbReference>
<dbReference type="Proteomes" id="UP000504606">
    <property type="component" value="Unplaced"/>
</dbReference>
<evidence type="ECO:0000256" key="1">
    <source>
        <dbReference type="ARBA" id="ARBA00022741"/>
    </source>
</evidence>
<evidence type="ECO:0000256" key="4">
    <source>
        <dbReference type="ARBA" id="ARBA00022840"/>
    </source>
</evidence>
<reference evidence="8" key="1">
    <citation type="submission" date="2025-08" db="UniProtKB">
        <authorList>
            <consortium name="RefSeq"/>
        </authorList>
    </citation>
    <scope>IDENTIFICATION</scope>
    <source>
        <tissue evidence="8">Whole organism</tissue>
    </source>
</reference>
<dbReference type="PROSITE" id="PS51194">
    <property type="entry name" value="HELICASE_CTER"/>
    <property type="match status" value="1"/>
</dbReference>
<organism evidence="7 8">
    <name type="scientific">Frankliniella occidentalis</name>
    <name type="common">Western flower thrips</name>
    <name type="synonym">Euthrips occidentalis</name>
    <dbReference type="NCBI Taxonomy" id="133901"/>
    <lineage>
        <taxon>Eukaryota</taxon>
        <taxon>Metazoa</taxon>
        <taxon>Ecdysozoa</taxon>
        <taxon>Arthropoda</taxon>
        <taxon>Hexapoda</taxon>
        <taxon>Insecta</taxon>
        <taxon>Pterygota</taxon>
        <taxon>Neoptera</taxon>
        <taxon>Paraneoptera</taxon>
        <taxon>Thysanoptera</taxon>
        <taxon>Terebrantia</taxon>
        <taxon>Thripoidea</taxon>
        <taxon>Thripidae</taxon>
        <taxon>Frankliniella</taxon>
    </lineage>
</organism>
<dbReference type="SUPFAM" id="SSF52540">
    <property type="entry name" value="P-loop containing nucleoside triphosphate hydrolases"/>
    <property type="match status" value="1"/>
</dbReference>
<dbReference type="CDD" id="cd18791">
    <property type="entry name" value="SF2_C_RHA"/>
    <property type="match status" value="1"/>
</dbReference>
<dbReference type="InterPro" id="IPR011545">
    <property type="entry name" value="DEAD/DEAH_box_helicase_dom"/>
</dbReference>
<dbReference type="GO" id="GO:0005737">
    <property type="term" value="C:cytoplasm"/>
    <property type="evidence" value="ECO:0007669"/>
    <property type="project" value="TreeGrafter"/>
</dbReference>
<dbReference type="InterPro" id="IPR001650">
    <property type="entry name" value="Helicase_C-like"/>
</dbReference>
<dbReference type="Gene3D" id="3.30.160.20">
    <property type="match status" value="1"/>
</dbReference>
<dbReference type="GO" id="GO:0003678">
    <property type="term" value="F:DNA helicase activity"/>
    <property type="evidence" value="ECO:0007669"/>
    <property type="project" value="TreeGrafter"/>
</dbReference>
<proteinExistence type="predicted"/>
<keyword evidence="7" id="KW-1185">Reference proteome</keyword>
<dbReference type="GO" id="GO:0002151">
    <property type="term" value="F:G-quadruplex RNA binding"/>
    <property type="evidence" value="ECO:0007669"/>
    <property type="project" value="TreeGrafter"/>
</dbReference>
<dbReference type="AlphaFoldDB" id="A0A6J1SPL0"/>
<evidence type="ECO:0000313" key="8">
    <source>
        <dbReference type="RefSeq" id="XP_026283194.1"/>
    </source>
</evidence>
<feature type="domain" description="Helicase ATP-binding" evidence="5">
    <location>
        <begin position="279"/>
        <end position="448"/>
    </location>
</feature>
<dbReference type="GO" id="GO:0016787">
    <property type="term" value="F:hydrolase activity"/>
    <property type="evidence" value="ECO:0007669"/>
    <property type="project" value="UniProtKB-KW"/>
</dbReference>
<dbReference type="Pfam" id="PF00270">
    <property type="entry name" value="DEAD"/>
    <property type="match status" value="1"/>
</dbReference>
<evidence type="ECO:0000256" key="2">
    <source>
        <dbReference type="ARBA" id="ARBA00022801"/>
    </source>
</evidence>
<keyword evidence="3 8" id="KW-0347">Helicase</keyword>
<keyword evidence="1" id="KW-0547">Nucleotide-binding</keyword>
<dbReference type="KEGG" id="foc:113209740"/>
<protein>
    <submittedName>
        <fullName evidence="8">ATP-dependent RNA helicase DHX30</fullName>
    </submittedName>
</protein>
<dbReference type="PANTHER" id="PTHR18934">
    <property type="entry name" value="ATP-DEPENDENT RNA HELICASE"/>
    <property type="match status" value="1"/>
</dbReference>
<keyword evidence="2" id="KW-0378">Hydrolase</keyword>
<dbReference type="PROSITE" id="PS51192">
    <property type="entry name" value="HELICASE_ATP_BIND_1"/>
    <property type="match status" value="1"/>
</dbReference>
<dbReference type="SMART" id="SM00487">
    <property type="entry name" value="DEXDc"/>
    <property type="match status" value="1"/>
</dbReference>
<evidence type="ECO:0000259" key="6">
    <source>
        <dbReference type="PROSITE" id="PS51194"/>
    </source>
</evidence>
<evidence type="ECO:0000259" key="5">
    <source>
        <dbReference type="PROSITE" id="PS51192"/>
    </source>
</evidence>
<dbReference type="PANTHER" id="PTHR18934:SF257">
    <property type="entry name" value="ATP-DEPENDENT RNA HELICASE DHX30"/>
    <property type="match status" value="1"/>
</dbReference>
<accession>A0A6J1SPL0</accession>
<dbReference type="RefSeq" id="XP_026283194.1">
    <property type="nucleotide sequence ID" value="XM_026427409.2"/>
</dbReference>
<sequence>MFSVLVSSVSRRNSLVKCSILSQTSLRLHRHCFRPCQLNIGSDTQPSFLVSFNSVKKLYTTQHDGLQSYSTSSSLLTTQDTTSKASEIFPLPLSAMNSLNQRLSSKLGVSSILKEHLKKSKTGYVCELELTWPQPLKFSALGKRKVNARTQASLQALLWLFSHNFIYESAQPNLTDLADSKNKLFMCLDKSIVTDIDEVLKVHSKEIVPILSALECNTFCMGDTHQHEHIHPTLGIPFPTSEELEEWNKVLQTSVTSNKKNKEQLGPVLPIENYRKEILESIAESRVTILKGETGCGKTTKVPQFILEEAFDSGKGAYCNIAVIQPRRLTTVETAKYVAKERGENVGQSIGYSVKMATILPSVVGGTITFLTGMKFAHKFTDNPMLQGISHVVLDEVHLRDIGTDLVMTLLKQAMMTNKDLRVIIMSATVDTTMFESYFNCFGKVQICTVPGRTFPVKMHFLDDLPTNLVAYQKQIEKENSDLKVNFEQVRRIVSWINYTKPAGGILIFVSGWNEMSELQKILSREANMLIVPVHSMFRDCSAAFEPAPNGKRKVILATNIAETSLTFPDIVYVIDCGIHKKPKRNVLSPGGWSSVRMSSEWVTKANVLQRKGRAGRVQPGESFHLFTKEKFSEMESYELPSILTESLEYLVLSIKMVNPDIQANKLLKEFPTPPSERDVRHAVHTLQTVSLLSHPDEKPTPLALAVMRMSSSLPSALALIYSSIFRCFDKTLSIIAAEETPLMLSSRREVSESRATLERLLKESYHESSDHLAKSNAVNDIKNNNTPSFRQTRVLKSFLGKQIKSMSPALKYSTLNENCNEQLVLSIILKSFGSLLVKSHGKSMTVSLRDKSGITAMVKSSSINSKFENLESPFLMYLNGHVVRGNLLSTKDTSVISPLSVLLFLPFSFKAVEVESDRIEVKAWHKNWVALSLEKEDYHRILALRRALKDCLDYFVIAETLNQPDHNYGILCDFRSQLIQCVTKMLTGGQRHTNAIPKTED</sequence>
<feature type="domain" description="Helicase C-terminal" evidence="6">
    <location>
        <begin position="492"/>
        <end position="659"/>
    </location>
</feature>
<keyword evidence="4" id="KW-0067">ATP-binding</keyword>
<dbReference type="GO" id="GO:0005634">
    <property type="term" value="C:nucleus"/>
    <property type="evidence" value="ECO:0007669"/>
    <property type="project" value="TreeGrafter"/>
</dbReference>
<dbReference type="InterPro" id="IPR027417">
    <property type="entry name" value="P-loop_NTPase"/>
</dbReference>
<evidence type="ECO:0000256" key="3">
    <source>
        <dbReference type="ARBA" id="ARBA00022806"/>
    </source>
</evidence>
<dbReference type="GeneID" id="113209740"/>
<gene>
    <name evidence="8" type="primary">LOC113209740</name>
</gene>
<dbReference type="OrthoDB" id="5600252at2759"/>
<dbReference type="GO" id="GO:0005524">
    <property type="term" value="F:ATP binding"/>
    <property type="evidence" value="ECO:0007669"/>
    <property type="project" value="UniProtKB-KW"/>
</dbReference>
<dbReference type="GO" id="GO:0003724">
    <property type="term" value="F:RNA helicase activity"/>
    <property type="evidence" value="ECO:0007669"/>
    <property type="project" value="TreeGrafter"/>
</dbReference>